<evidence type="ECO:0000256" key="1">
    <source>
        <dbReference type="SAM" id="Coils"/>
    </source>
</evidence>
<keyword evidence="3" id="KW-1185">Reference proteome</keyword>
<keyword evidence="1" id="KW-0175">Coiled coil</keyword>
<accession>A0A4S8LL88</accession>
<organism evidence="2 3">
    <name type="scientific">Dendrothele bispora (strain CBS 962.96)</name>
    <dbReference type="NCBI Taxonomy" id="1314807"/>
    <lineage>
        <taxon>Eukaryota</taxon>
        <taxon>Fungi</taxon>
        <taxon>Dikarya</taxon>
        <taxon>Basidiomycota</taxon>
        <taxon>Agaricomycotina</taxon>
        <taxon>Agaricomycetes</taxon>
        <taxon>Agaricomycetidae</taxon>
        <taxon>Agaricales</taxon>
        <taxon>Agaricales incertae sedis</taxon>
        <taxon>Dendrothele</taxon>
    </lineage>
</organism>
<sequence length="215" mass="24588">MGAPTELIPPSLYSIPEIPTTHELGVPWLSEHLRVPLLDIKRVQNAPCWSPEQLALMNRLEVPMTLQERLAEATEVRDDMRRILGWTGPVIHDPAIDNLSEAEWAREQAARCTRKVQGDGPLPTFTGLEVETRRVAQETVLRETQEELRRVQAEIIETARRRSELKGDAAARDQLLEQMRESNRRRIDLDLQEKEAIAVYEDLVYLNAVALLFLP</sequence>
<dbReference type="AlphaFoldDB" id="A0A4S8LL88"/>
<evidence type="ECO:0000313" key="2">
    <source>
        <dbReference type="EMBL" id="THU90022.1"/>
    </source>
</evidence>
<feature type="coiled-coil region" evidence="1">
    <location>
        <begin position="134"/>
        <end position="161"/>
    </location>
</feature>
<gene>
    <name evidence="2" type="ORF">K435DRAFT_864676</name>
</gene>
<dbReference type="EMBL" id="ML179348">
    <property type="protein sequence ID" value="THU90022.1"/>
    <property type="molecule type" value="Genomic_DNA"/>
</dbReference>
<proteinExistence type="predicted"/>
<protein>
    <submittedName>
        <fullName evidence="2">Uncharacterized protein</fullName>
    </submittedName>
</protein>
<evidence type="ECO:0000313" key="3">
    <source>
        <dbReference type="Proteomes" id="UP000297245"/>
    </source>
</evidence>
<dbReference type="Proteomes" id="UP000297245">
    <property type="component" value="Unassembled WGS sequence"/>
</dbReference>
<reference evidence="2 3" key="1">
    <citation type="journal article" date="2019" name="Nat. Ecol. Evol.">
        <title>Megaphylogeny resolves global patterns of mushroom evolution.</title>
        <authorList>
            <person name="Varga T."/>
            <person name="Krizsan K."/>
            <person name="Foldi C."/>
            <person name="Dima B."/>
            <person name="Sanchez-Garcia M."/>
            <person name="Sanchez-Ramirez S."/>
            <person name="Szollosi G.J."/>
            <person name="Szarkandi J.G."/>
            <person name="Papp V."/>
            <person name="Albert L."/>
            <person name="Andreopoulos W."/>
            <person name="Angelini C."/>
            <person name="Antonin V."/>
            <person name="Barry K.W."/>
            <person name="Bougher N.L."/>
            <person name="Buchanan P."/>
            <person name="Buyck B."/>
            <person name="Bense V."/>
            <person name="Catcheside P."/>
            <person name="Chovatia M."/>
            <person name="Cooper J."/>
            <person name="Damon W."/>
            <person name="Desjardin D."/>
            <person name="Finy P."/>
            <person name="Geml J."/>
            <person name="Haridas S."/>
            <person name="Hughes K."/>
            <person name="Justo A."/>
            <person name="Karasinski D."/>
            <person name="Kautmanova I."/>
            <person name="Kiss B."/>
            <person name="Kocsube S."/>
            <person name="Kotiranta H."/>
            <person name="LaButti K.M."/>
            <person name="Lechner B.E."/>
            <person name="Liimatainen K."/>
            <person name="Lipzen A."/>
            <person name="Lukacs Z."/>
            <person name="Mihaltcheva S."/>
            <person name="Morgado L.N."/>
            <person name="Niskanen T."/>
            <person name="Noordeloos M.E."/>
            <person name="Ohm R.A."/>
            <person name="Ortiz-Santana B."/>
            <person name="Ovrebo C."/>
            <person name="Racz N."/>
            <person name="Riley R."/>
            <person name="Savchenko A."/>
            <person name="Shiryaev A."/>
            <person name="Soop K."/>
            <person name="Spirin V."/>
            <person name="Szebenyi C."/>
            <person name="Tomsovsky M."/>
            <person name="Tulloss R.E."/>
            <person name="Uehling J."/>
            <person name="Grigoriev I.V."/>
            <person name="Vagvolgyi C."/>
            <person name="Papp T."/>
            <person name="Martin F.M."/>
            <person name="Miettinen O."/>
            <person name="Hibbett D.S."/>
            <person name="Nagy L.G."/>
        </authorList>
    </citation>
    <scope>NUCLEOTIDE SEQUENCE [LARGE SCALE GENOMIC DNA]</scope>
    <source>
        <strain evidence="2 3">CBS 962.96</strain>
    </source>
</reference>
<name>A0A4S8LL88_DENBC</name>